<organism evidence="1 2">
    <name type="scientific">Stenotrophomonas maltophilia</name>
    <name type="common">Pseudomonas maltophilia</name>
    <name type="synonym">Xanthomonas maltophilia</name>
    <dbReference type="NCBI Taxonomy" id="40324"/>
    <lineage>
        <taxon>Bacteria</taxon>
        <taxon>Pseudomonadati</taxon>
        <taxon>Pseudomonadota</taxon>
        <taxon>Gammaproteobacteria</taxon>
        <taxon>Lysobacterales</taxon>
        <taxon>Lysobacteraceae</taxon>
        <taxon>Stenotrophomonas</taxon>
        <taxon>Stenotrophomonas maltophilia group</taxon>
    </lineage>
</organism>
<accession>A0A270NNC8</accession>
<evidence type="ECO:0000313" key="1">
    <source>
        <dbReference type="EMBL" id="PAM73674.1"/>
    </source>
</evidence>
<dbReference type="SUPFAM" id="SSF53474">
    <property type="entry name" value="alpha/beta-Hydrolases"/>
    <property type="match status" value="1"/>
</dbReference>
<dbReference type="RefSeq" id="WP_095377258.1">
    <property type="nucleotide sequence ID" value="NZ_NJGC01000003.1"/>
</dbReference>
<comment type="caution">
    <text evidence="1">The sequence shown here is derived from an EMBL/GenBank/DDBJ whole genome shotgun (WGS) entry which is preliminary data.</text>
</comment>
<protein>
    <recommendedName>
        <fullName evidence="3">Serine peptidase</fullName>
    </recommendedName>
</protein>
<dbReference type="AlphaFoldDB" id="A0A270NNC8"/>
<reference evidence="1 2" key="1">
    <citation type="submission" date="2017-06" db="EMBL/GenBank/DDBJ databases">
        <title>Genome sequencing and assembly of Stenotrophomonas maltophilia DF07.</title>
        <authorList>
            <person name="Iyer R."/>
        </authorList>
    </citation>
    <scope>NUCLEOTIDE SEQUENCE [LARGE SCALE GENOMIC DNA]</scope>
    <source>
        <strain evidence="1 2">DF07</strain>
    </source>
</reference>
<proteinExistence type="predicted"/>
<name>A0A270NNC8_STEMA</name>
<gene>
    <name evidence="1" type="ORF">CEK00_03830</name>
</gene>
<dbReference type="Proteomes" id="UP000216433">
    <property type="component" value="Unassembled WGS sequence"/>
</dbReference>
<dbReference type="EMBL" id="NJGC01000003">
    <property type="protein sequence ID" value="PAM73674.1"/>
    <property type="molecule type" value="Genomic_DNA"/>
</dbReference>
<evidence type="ECO:0008006" key="3">
    <source>
        <dbReference type="Google" id="ProtNLM"/>
    </source>
</evidence>
<sequence>MNVLMIHGIGQEGSTKEELLQKWTESLHAVQPSLLAGASVEMAYYGTTLADWTNRKTKVAVGMGAESTAVDIGDADELKFLSAVIEEFAGDHDIDEAQIDAAIEESGNIAVPMDNFIARRLVGLMRVVEKISPAKGALLLRLVRQGHTYLSSPKAAKAVDDIVRPYLQRSPQILITHSLGTVIAFKLLREMDAVSAGVQVPLLITMGSPLGLDAFKAKLGVPRRRARFVQKWENFYDPSDFVALRKPLTKENFAEGIGNDGTVDNTTINAHGIIGYLPHKGVIEVLRQALSQIPS</sequence>
<dbReference type="InterPro" id="IPR029058">
    <property type="entry name" value="AB_hydrolase_fold"/>
</dbReference>
<evidence type="ECO:0000313" key="2">
    <source>
        <dbReference type="Proteomes" id="UP000216433"/>
    </source>
</evidence>